<dbReference type="KEGG" id="acom:CEW83_13580"/>
<keyword evidence="2" id="KW-1185">Reference proteome</keyword>
<accession>A0A2U8GUK2</accession>
<proteinExistence type="predicted"/>
<gene>
    <name evidence="1" type="ORF">CEW83_13580</name>
</gene>
<reference evidence="1 2" key="1">
    <citation type="submission" date="2017-06" db="EMBL/GenBank/DDBJ databases">
        <title>Azoarcus.</title>
        <authorList>
            <person name="Woo J.-H."/>
            <person name="Kim H.-S."/>
        </authorList>
    </citation>
    <scope>NUCLEOTIDE SEQUENCE [LARGE SCALE GENOMIC DNA]</scope>
    <source>
        <strain evidence="1 2">TSPY31</strain>
    </source>
</reference>
<evidence type="ECO:0000313" key="1">
    <source>
        <dbReference type="EMBL" id="AWI76125.1"/>
    </source>
</evidence>
<dbReference type="AlphaFoldDB" id="A0A2U8GUK2"/>
<dbReference type="Proteomes" id="UP000244930">
    <property type="component" value="Chromosome"/>
</dbReference>
<organism evidence="1 2">
    <name type="scientific">Parazoarcus communis</name>
    <dbReference type="NCBI Taxonomy" id="41977"/>
    <lineage>
        <taxon>Bacteria</taxon>
        <taxon>Pseudomonadati</taxon>
        <taxon>Pseudomonadota</taxon>
        <taxon>Betaproteobacteria</taxon>
        <taxon>Rhodocyclales</taxon>
        <taxon>Zoogloeaceae</taxon>
        <taxon>Parazoarcus</taxon>
    </lineage>
</organism>
<protein>
    <submittedName>
        <fullName evidence="1">Uncharacterized protein</fullName>
    </submittedName>
</protein>
<dbReference type="EMBL" id="CP022187">
    <property type="protein sequence ID" value="AWI76125.1"/>
    <property type="molecule type" value="Genomic_DNA"/>
</dbReference>
<sequence length="133" mass="15370">MCAVLCTASHIRTGDRRRAADSGEQPWWGRLPVEWRDVVVVPLSFDLFREAELDAERVFGYDPDGEACYYAHRYVLREPRSDDGEEFYAAAAYAESVAAWRLRDQRWLIHRTVQPGQDCAGQSFYSFSESMPR</sequence>
<evidence type="ECO:0000313" key="2">
    <source>
        <dbReference type="Proteomes" id="UP000244930"/>
    </source>
</evidence>
<name>A0A2U8GUK2_9RHOO</name>